<dbReference type="InterPro" id="IPR031614">
    <property type="entry name" value="Holin_9"/>
</dbReference>
<keyword evidence="1" id="KW-0472">Membrane</keyword>
<organism evidence="2 3">
    <name type="scientific">Mycobacterium riyadhense</name>
    <dbReference type="NCBI Taxonomy" id="486698"/>
    <lineage>
        <taxon>Bacteria</taxon>
        <taxon>Bacillati</taxon>
        <taxon>Actinomycetota</taxon>
        <taxon>Actinomycetes</taxon>
        <taxon>Mycobacteriales</taxon>
        <taxon>Mycobacteriaceae</taxon>
        <taxon>Mycobacterium</taxon>
    </lineage>
</organism>
<dbReference type="RefSeq" id="WP_085248384.1">
    <property type="nucleotide sequence ID" value="NZ_CAJMWI010000001.1"/>
</dbReference>
<keyword evidence="1" id="KW-1133">Transmembrane helix</keyword>
<proteinExistence type="predicted"/>
<accession>A0A1X2DI12</accession>
<evidence type="ECO:0008006" key="4">
    <source>
        <dbReference type="Google" id="ProtNLM"/>
    </source>
</evidence>
<keyword evidence="1" id="KW-0812">Transmembrane</keyword>
<feature type="transmembrane region" description="Helical" evidence="1">
    <location>
        <begin position="40"/>
        <end position="61"/>
    </location>
</feature>
<gene>
    <name evidence="2" type="ORF">AWC22_08210</name>
</gene>
<dbReference type="Proteomes" id="UP000193087">
    <property type="component" value="Unassembled WGS sequence"/>
</dbReference>
<evidence type="ECO:0000256" key="1">
    <source>
        <dbReference type="SAM" id="Phobius"/>
    </source>
</evidence>
<comment type="caution">
    <text evidence="2">The sequence shown here is derived from an EMBL/GenBank/DDBJ whole genome shotgun (WGS) entry which is preliminary data.</text>
</comment>
<evidence type="ECO:0000313" key="3">
    <source>
        <dbReference type="Proteomes" id="UP000193087"/>
    </source>
</evidence>
<dbReference type="AlphaFoldDB" id="A0A1X2DI12"/>
<feature type="transmembrane region" description="Helical" evidence="1">
    <location>
        <begin position="68"/>
        <end position="89"/>
    </location>
</feature>
<sequence>MIPLPRSWLLTSAMLVGNAVGALAGVAATVLVHARVRPDVVIALVVGIPSVIGLLVILLSGRRWVTTVGAFILALAPGWLGVLVAIQVVSGG</sequence>
<keyword evidence="3" id="KW-1185">Reference proteome</keyword>
<dbReference type="EMBL" id="LQPQ01000003">
    <property type="protein sequence ID" value="ORW87660.1"/>
    <property type="molecule type" value="Genomic_DNA"/>
</dbReference>
<name>A0A1X2DI12_9MYCO</name>
<dbReference type="GeneID" id="93492880"/>
<evidence type="ECO:0000313" key="2">
    <source>
        <dbReference type="EMBL" id="ORW87660.1"/>
    </source>
</evidence>
<dbReference type="STRING" id="486698.AWC22_08210"/>
<dbReference type="Pfam" id="PF16936">
    <property type="entry name" value="Holin_9"/>
    <property type="match status" value="1"/>
</dbReference>
<reference evidence="2 3" key="1">
    <citation type="submission" date="2016-01" db="EMBL/GenBank/DDBJ databases">
        <title>The new phylogeny of the genus Mycobacterium.</title>
        <authorList>
            <person name="Tarcisio F."/>
            <person name="Conor M."/>
            <person name="Antonella G."/>
            <person name="Elisabetta G."/>
            <person name="Giulia F.S."/>
            <person name="Sara T."/>
            <person name="Anna F."/>
            <person name="Clotilde B."/>
            <person name="Roberto B."/>
            <person name="Veronica D.S."/>
            <person name="Fabio R."/>
            <person name="Monica P."/>
            <person name="Olivier J."/>
            <person name="Enrico T."/>
            <person name="Nicola S."/>
        </authorList>
    </citation>
    <scope>NUCLEOTIDE SEQUENCE [LARGE SCALE GENOMIC DNA]</scope>
    <source>
        <strain evidence="2 3">DSM 45176</strain>
    </source>
</reference>
<protein>
    <recommendedName>
        <fullName evidence="4">Hydrophobic protein</fullName>
    </recommendedName>
</protein>